<feature type="domain" description="Peptidase S9 prolyl oligopeptidase catalytic" evidence="1">
    <location>
        <begin position="526"/>
        <end position="718"/>
    </location>
</feature>
<gene>
    <name evidence="3" type="ORF">NUTIK01_28730</name>
</gene>
<evidence type="ECO:0000259" key="2">
    <source>
        <dbReference type="Pfam" id="PF00930"/>
    </source>
</evidence>
<dbReference type="InterPro" id="IPR029058">
    <property type="entry name" value="AB_hydrolase_fold"/>
</dbReference>
<dbReference type="SUPFAM" id="SSF53474">
    <property type="entry name" value="alpha/beta-Hydrolases"/>
    <property type="match status" value="1"/>
</dbReference>
<proteinExistence type="predicted"/>
<dbReference type="PANTHER" id="PTHR11731">
    <property type="entry name" value="PROTEASE FAMILY S9B,C DIPEPTIDYL-PEPTIDASE IV-RELATED"/>
    <property type="match status" value="1"/>
</dbReference>
<keyword evidence="4" id="KW-1185">Reference proteome</keyword>
<dbReference type="InterPro" id="IPR050278">
    <property type="entry name" value="Serine_Prot_S9B/DPPIV"/>
</dbReference>
<accession>A0ABQ6PD45</accession>
<dbReference type="InterPro" id="IPR002469">
    <property type="entry name" value="Peptidase_S9B_N"/>
</dbReference>
<dbReference type="Pfam" id="PF00930">
    <property type="entry name" value="DPPIV_N"/>
    <property type="match status" value="1"/>
</dbReference>
<evidence type="ECO:0000313" key="3">
    <source>
        <dbReference type="EMBL" id="GMM62096.1"/>
    </source>
</evidence>
<feature type="domain" description="Dipeptidylpeptidase IV N-terminal" evidence="2">
    <location>
        <begin position="133"/>
        <end position="436"/>
    </location>
</feature>
<dbReference type="EMBL" id="BTFW01000001">
    <property type="protein sequence ID" value="GMM62096.1"/>
    <property type="molecule type" value="Genomic_DNA"/>
</dbReference>
<dbReference type="InterPro" id="IPR001375">
    <property type="entry name" value="Peptidase_S9_cat"/>
</dbReference>
<comment type="caution">
    <text evidence="3">The sequence shown here is derived from an EMBL/GenBank/DDBJ whole genome shotgun (WGS) entry which is preliminary data.</text>
</comment>
<evidence type="ECO:0000313" key="4">
    <source>
        <dbReference type="Proteomes" id="UP001187221"/>
    </source>
</evidence>
<name>A0ABQ6PD45_9SPHN</name>
<sequence>MTASAKVPGLSLERVFASPSLNGPTPRGVKLSPDGRYLTLLRNRADDRERFDLWGFDRQKGTWSMLVDSLKLSSGRVLSEAEKMQRERQRIGDLKGIVSYDWASDSKTVMVPLDGELLLAGLDGTVRKVAGMTGAELNPRLGPQGDRIAFVRDSRLWVGPVDGKSPARAISPEEKAATVHWGEAEFVAQEELSRMSGFWWSPDEKRLAVERFDESGVGVVTRAAIGADGTRTYDQRYPAAGGANADVSLWLMDADGGHRVAVDLGDRQDMYLGRVDWAKDGKTVYVQRLDRAQTRLDMLAVDPATGKARVLFTEQARAKSWVNLGSNYRFLDDGSLIWWSERDGFGHLYRFRDGVWTQLTKGDWVVTDLVGVDEKAGRVYFAGTKDDVLAGQVYALSLKAPGKIERLTDLAFDNHATMDAKGQALIVTRSGDAQPPQSYLADATGKRLAWIEENRVAGDHAYAPYLAAHRPATFGTIPAADGTPLHYMMITPVMEPGKRYPVFTYHYGGPTANVVHKGWQGPLAQAIVARGYIYFALDNRGSENRGVDFGSAIWHAMGTVEVEDQLAGARWLKQQAYVDPARVSTFGWSYGGYMTLKMLEAHPGVWAAGIAVAPVTKWELYDTAYTERYLGNPKVDPQVYKAAGALENTGRISDPLLLVHGMADDNVVFENSSALIAKMQGEAVPFEMMLYPGYTHRISGPKVSQHLYETMFRFLDRNGAGTAGANSGK</sequence>
<dbReference type="Gene3D" id="3.40.50.1820">
    <property type="entry name" value="alpha/beta hydrolase"/>
    <property type="match status" value="1"/>
</dbReference>
<dbReference type="Pfam" id="PF00326">
    <property type="entry name" value="Peptidase_S9"/>
    <property type="match status" value="1"/>
</dbReference>
<organism evidence="3 4">
    <name type="scientific">Novosphingobium pituita</name>
    <dbReference type="NCBI Taxonomy" id="3056842"/>
    <lineage>
        <taxon>Bacteria</taxon>
        <taxon>Pseudomonadati</taxon>
        <taxon>Pseudomonadota</taxon>
        <taxon>Alphaproteobacteria</taxon>
        <taxon>Sphingomonadales</taxon>
        <taxon>Sphingomonadaceae</taxon>
        <taxon>Novosphingobium</taxon>
    </lineage>
</organism>
<protein>
    <submittedName>
        <fullName evidence="3">S9 family peptidase</fullName>
    </submittedName>
</protein>
<reference evidence="3 4" key="1">
    <citation type="submission" date="2023-06" db="EMBL/GenBank/DDBJ databases">
        <title>Draft genome sequence of Novosphingobium sp. strain IK01.</title>
        <authorList>
            <person name="Hatamoto M."/>
            <person name="Ikarashi T."/>
            <person name="Yamaguchi T."/>
        </authorList>
    </citation>
    <scope>NUCLEOTIDE SEQUENCE [LARGE SCALE GENOMIC DNA]</scope>
    <source>
        <strain evidence="3 4">IK01</strain>
    </source>
</reference>
<dbReference type="Gene3D" id="2.140.10.30">
    <property type="entry name" value="Dipeptidylpeptidase IV, N-terminal domain"/>
    <property type="match status" value="1"/>
</dbReference>
<dbReference type="SUPFAM" id="SSF82171">
    <property type="entry name" value="DPP6 N-terminal domain-like"/>
    <property type="match status" value="1"/>
</dbReference>
<dbReference type="PANTHER" id="PTHR11731:SF193">
    <property type="entry name" value="DIPEPTIDYL PEPTIDASE 9"/>
    <property type="match status" value="1"/>
</dbReference>
<dbReference type="Proteomes" id="UP001187221">
    <property type="component" value="Unassembled WGS sequence"/>
</dbReference>
<evidence type="ECO:0000259" key="1">
    <source>
        <dbReference type="Pfam" id="PF00326"/>
    </source>
</evidence>